<dbReference type="RefSeq" id="WP_053083286.1">
    <property type="nucleotide sequence ID" value="NZ_LFVU01000024.1"/>
</dbReference>
<dbReference type="STRING" id="1121307.CLCY_4c02340"/>
<dbReference type="Pfam" id="PF26595">
    <property type="entry name" value="A_ENA"/>
    <property type="match status" value="1"/>
</dbReference>
<accession>A0A0J8G3H1</accession>
<organism evidence="1 2">
    <name type="scientific">Clostridium cylindrosporum DSM 605</name>
    <dbReference type="NCBI Taxonomy" id="1121307"/>
    <lineage>
        <taxon>Bacteria</taxon>
        <taxon>Bacillati</taxon>
        <taxon>Bacillota</taxon>
        <taxon>Clostridia</taxon>
        <taxon>Eubacteriales</taxon>
        <taxon>Clostridiaceae</taxon>
        <taxon>Clostridium</taxon>
    </lineage>
</organism>
<dbReference type="OrthoDB" id="2082444at2"/>
<evidence type="ECO:0000313" key="2">
    <source>
        <dbReference type="Proteomes" id="UP000036756"/>
    </source>
</evidence>
<keyword evidence="2" id="KW-1185">Reference proteome</keyword>
<dbReference type="Proteomes" id="UP000036756">
    <property type="component" value="Unassembled WGS sequence"/>
</dbReference>
<gene>
    <name evidence="1" type="ORF">CLCY_4c02340</name>
</gene>
<reference evidence="1 2" key="1">
    <citation type="submission" date="2015-06" db="EMBL/GenBank/DDBJ databases">
        <title>Draft genome sequence of the purine-degrading Clostridium cylindrosporum HC-1 (DSM 605).</title>
        <authorList>
            <person name="Poehlein A."/>
            <person name="Schiel-Bengelsdorf B."/>
            <person name="Bengelsdorf F."/>
            <person name="Daniel R."/>
            <person name="Duerre P."/>
        </authorList>
    </citation>
    <scope>NUCLEOTIDE SEQUENCE [LARGE SCALE GENOMIC DNA]</scope>
    <source>
        <strain evidence="1 2">DSM 605</strain>
    </source>
</reference>
<name>A0A0J8G3H1_CLOCY</name>
<evidence type="ECO:0000313" key="1">
    <source>
        <dbReference type="EMBL" id="KMT22261.1"/>
    </source>
</evidence>
<sequence length="251" mass="27440">MALDENLFQNGEIPTRNEALRLLLASLAVEQFGLGRLINAEARKVEEIVGAQGSASISDLERIDRSVERTLRSIIKKEMLIEFQLEDILEFIRTRPCPPTPGEGTCQGLCGVISRGENNQPGPVTGTTTPEGNVVTLTVDVCSEGNCNDDLENGLVVYQEAGVAQLIDAEVTDVICRNRNVTIIEGTGTLVRGTEQTEGTFVLRITHRNNNTNNQSFRLRFISDEQGEPNYNSGRIVVEQGSFLANSCGDE</sequence>
<comment type="caution">
    <text evidence="1">The sequence shown here is derived from an EMBL/GenBank/DDBJ whole genome shotgun (WGS) entry which is preliminary data.</text>
</comment>
<dbReference type="AlphaFoldDB" id="A0A0J8G3H1"/>
<dbReference type="InterPro" id="IPR058705">
    <property type="entry name" value="A_ENA"/>
</dbReference>
<proteinExistence type="predicted"/>
<dbReference type="EMBL" id="LFVU01000024">
    <property type="protein sequence ID" value="KMT22261.1"/>
    <property type="molecule type" value="Genomic_DNA"/>
</dbReference>
<dbReference type="PATRIC" id="fig|1121307.3.peg.1890"/>
<protein>
    <submittedName>
        <fullName evidence="1">Uncharacterized protein</fullName>
    </submittedName>
</protein>